<organism evidence="1 2">
    <name type="scientific">Photinus pyralis</name>
    <name type="common">Common eastern firefly</name>
    <name type="synonym">Lampyris pyralis</name>
    <dbReference type="NCBI Taxonomy" id="7054"/>
    <lineage>
        <taxon>Eukaryota</taxon>
        <taxon>Metazoa</taxon>
        <taxon>Ecdysozoa</taxon>
        <taxon>Arthropoda</taxon>
        <taxon>Hexapoda</taxon>
        <taxon>Insecta</taxon>
        <taxon>Pterygota</taxon>
        <taxon>Neoptera</taxon>
        <taxon>Endopterygota</taxon>
        <taxon>Coleoptera</taxon>
        <taxon>Polyphaga</taxon>
        <taxon>Elateriformia</taxon>
        <taxon>Elateroidea</taxon>
        <taxon>Lampyridae</taxon>
        <taxon>Lampyrinae</taxon>
        <taxon>Photinus</taxon>
    </lineage>
</organism>
<evidence type="ECO:0000313" key="1">
    <source>
        <dbReference type="EMBL" id="KAB0795882.1"/>
    </source>
</evidence>
<keyword evidence="2" id="KW-1185">Reference proteome</keyword>
<sequence>MMTYNGETTPKLCFNTGNCNYKNCVICGEAHNGLLHVEIQTSDLNNYQTVVSNICKTQMLLPTTMVKLKNDHGKTIILKCLLDTAAAQASFITQAGVETLQVKTEQTNLSVT</sequence>
<gene>
    <name evidence="1" type="ORF">PPYR_09943</name>
</gene>
<name>A0A5N4AEY1_PHOPY</name>
<evidence type="ECO:0000313" key="2">
    <source>
        <dbReference type="Proteomes" id="UP000327044"/>
    </source>
</evidence>
<proteinExistence type="predicted"/>
<protein>
    <submittedName>
        <fullName evidence="1">Uncharacterized protein</fullName>
    </submittedName>
</protein>
<comment type="caution">
    <text evidence="1">The sequence shown here is derived from an EMBL/GenBank/DDBJ whole genome shotgun (WGS) entry which is preliminary data.</text>
</comment>
<dbReference type="Proteomes" id="UP000327044">
    <property type="component" value="Unassembled WGS sequence"/>
</dbReference>
<dbReference type="EMBL" id="VVIM01000007">
    <property type="protein sequence ID" value="KAB0795882.1"/>
    <property type="molecule type" value="Genomic_DNA"/>
</dbReference>
<reference evidence="1 2" key="1">
    <citation type="journal article" date="2018" name="Elife">
        <title>Firefly genomes illuminate parallel origins of bioluminescence in beetles.</title>
        <authorList>
            <person name="Fallon T.R."/>
            <person name="Lower S.E."/>
            <person name="Chang C.H."/>
            <person name="Bessho-Uehara M."/>
            <person name="Martin G.J."/>
            <person name="Bewick A.J."/>
            <person name="Behringer M."/>
            <person name="Debat H.J."/>
            <person name="Wong I."/>
            <person name="Day J.C."/>
            <person name="Suvorov A."/>
            <person name="Silva C.J."/>
            <person name="Stanger-Hall K.F."/>
            <person name="Hall D.W."/>
            <person name="Schmitz R.J."/>
            <person name="Nelson D.R."/>
            <person name="Lewis S.M."/>
            <person name="Shigenobu S."/>
            <person name="Bybee S.M."/>
            <person name="Larracuente A.M."/>
            <person name="Oba Y."/>
            <person name="Weng J.K."/>
        </authorList>
    </citation>
    <scope>NUCLEOTIDE SEQUENCE [LARGE SCALE GENOMIC DNA]</scope>
    <source>
        <strain evidence="1">1611_PpyrPB1</strain>
        <tissue evidence="1">Whole body</tissue>
    </source>
</reference>
<dbReference type="AlphaFoldDB" id="A0A5N4AEY1"/>
<dbReference type="InParanoid" id="A0A5N4AEY1"/>
<accession>A0A5N4AEY1</accession>